<feature type="domain" description="Chitin synthase 4-like" evidence="11">
    <location>
        <begin position="236"/>
        <end position="311"/>
    </location>
</feature>
<dbReference type="GO" id="GO:0006031">
    <property type="term" value="P:chitin biosynthetic process"/>
    <property type="evidence" value="ECO:0007669"/>
    <property type="project" value="TreeGrafter"/>
</dbReference>
<dbReference type="CDD" id="cd04190">
    <property type="entry name" value="Chitin_synth_C"/>
    <property type="match status" value="1"/>
</dbReference>
<dbReference type="GO" id="GO:0030428">
    <property type="term" value="C:cell septum"/>
    <property type="evidence" value="ECO:0007669"/>
    <property type="project" value="TreeGrafter"/>
</dbReference>
<comment type="caution">
    <text evidence="12">The sequence shown here is derived from an EMBL/GenBank/DDBJ whole genome shotgun (WGS) entry which is preliminary data.</text>
</comment>
<sequence length="938" mass="106090">MASKRPDIFAPPDTLERKANSLERGKGSLFRRKTLGKTLNRKNTAVSHHKKMFEKPPERPSTWVLFSWIITCCCPSPILSGCGILKNSQQAWREKIALCFIAFIMMVFTIFFLIFFSNVVCPNPDNSIPLHSFGGVVIFGKLYNAQLMNPPFNTLFEQLDSTFAGYDVSDVFQRPPIAACNKNTVAQYAFAKLLSPCEPNDCISLNNLVTQQGLRLYDTLHGSNNQTIKYNPQPSFQWDDIIKRNLVVVDSNILDFNSYLTAYPVPLANDPVDAFIRKAQTMNDATHLLSNSKTITKDLKDCLTQRYYVGVLATLPMQCILTRLFSWGVSALILTIMFSKFTMALIFSWFDSRKLAKDPAPDMIVNRYENIRAAKPLLYEEHTVMQTSITNGTQRGLAYSMKQPGSYSPAPHPADLFTVMLVTCYSEGEQSLRGTLDSLAATDYDDSKKLLFVIADGLVQGSGNPTTTPNMLISMMNHDARFGMQPQAQSYVAVATGSKQHNMAQVYCGTYDYQGRAVPMILVVKCGTPDEANGPKPGNRGKRDSQLILMNFFSRVTLNDRMTPLDYDIFRKIHHITGVTPDFYETVLMVDADTMVDKMSLRYLINALHNDHQIIGLCGETRIANKKDSWVTMIQVFEYFISHQMGKAFESLFGGVTCLPGCFCMWRIKANAKDEMIIPILGNPDIIEQYSTNEVYNLHQKNLLLLGEDRFLTTSMLKQFPNKHVVYVPQAFCKTVVPDDFKTLLSQRRRWINSTVHNLMELVMVDALCGTFCFSMQFVVLMDLLSTAVLPAGLLATYYLIFSAIFQTQYSTDNITGILTTTVMAIVIFLPAFIVLFTGKKLSYVLWMFLYLLALPIWQFVFPLYSFWNFDDFSWGETRKVSGEERTKTGHGHEDDGAFASSLVSFKRWDEYEREWRKTLGPLTVDDSKSAVSMAVSE</sequence>
<evidence type="ECO:0000256" key="10">
    <source>
        <dbReference type="SAM" id="Phobius"/>
    </source>
</evidence>
<evidence type="ECO:0000256" key="5">
    <source>
        <dbReference type="ARBA" id="ARBA00022679"/>
    </source>
</evidence>
<evidence type="ECO:0000313" key="12">
    <source>
        <dbReference type="EMBL" id="KAJ3254734.1"/>
    </source>
</evidence>
<keyword evidence="6 10" id="KW-0812">Transmembrane</keyword>
<keyword evidence="9" id="KW-0325">Glycoprotein</keyword>
<feature type="transmembrane region" description="Helical" evidence="10">
    <location>
        <begin position="324"/>
        <end position="347"/>
    </location>
</feature>
<dbReference type="SUPFAM" id="SSF53448">
    <property type="entry name" value="Nucleotide-diphospho-sugar transferases"/>
    <property type="match status" value="1"/>
</dbReference>
<evidence type="ECO:0000256" key="8">
    <source>
        <dbReference type="ARBA" id="ARBA00023136"/>
    </source>
</evidence>
<dbReference type="PANTHER" id="PTHR22914:SF41">
    <property type="entry name" value="CHITIN SYNTHASE 7"/>
    <property type="match status" value="1"/>
</dbReference>
<dbReference type="GO" id="GO:0005886">
    <property type="term" value="C:plasma membrane"/>
    <property type="evidence" value="ECO:0007669"/>
    <property type="project" value="UniProtKB-SubCell"/>
</dbReference>
<evidence type="ECO:0000256" key="6">
    <source>
        <dbReference type="ARBA" id="ARBA00022692"/>
    </source>
</evidence>
<evidence type="ECO:0000256" key="4">
    <source>
        <dbReference type="ARBA" id="ARBA00022676"/>
    </source>
</evidence>
<dbReference type="GO" id="GO:0004100">
    <property type="term" value="F:chitin synthase activity"/>
    <property type="evidence" value="ECO:0007669"/>
    <property type="project" value="UniProtKB-EC"/>
</dbReference>
<protein>
    <recommendedName>
        <fullName evidence="2">chitin synthase</fullName>
        <ecNumber evidence="2">2.4.1.16</ecNumber>
    </recommendedName>
</protein>
<dbReference type="PANTHER" id="PTHR22914">
    <property type="entry name" value="CHITIN SYNTHASE"/>
    <property type="match status" value="1"/>
</dbReference>
<comment type="subcellular location">
    <subcellularLocation>
        <location evidence="1">Cell membrane</location>
        <topology evidence="1">Multi-pass membrane protein</topology>
    </subcellularLocation>
</comment>
<dbReference type="InterPro" id="IPR029044">
    <property type="entry name" value="Nucleotide-diphossugar_trans"/>
</dbReference>
<feature type="transmembrane region" description="Helical" evidence="10">
    <location>
        <begin position="844"/>
        <end position="865"/>
    </location>
</feature>
<dbReference type="Proteomes" id="UP001210925">
    <property type="component" value="Unassembled WGS sequence"/>
</dbReference>
<keyword evidence="3" id="KW-1003">Cell membrane</keyword>
<reference evidence="12" key="1">
    <citation type="submission" date="2020-05" db="EMBL/GenBank/DDBJ databases">
        <title>Phylogenomic resolution of chytrid fungi.</title>
        <authorList>
            <person name="Stajich J.E."/>
            <person name="Amses K."/>
            <person name="Simmons R."/>
            <person name="Seto K."/>
            <person name="Myers J."/>
            <person name="Bonds A."/>
            <person name="Quandt C.A."/>
            <person name="Barry K."/>
            <person name="Liu P."/>
            <person name="Grigoriev I."/>
            <person name="Longcore J.E."/>
            <person name="James T.Y."/>
        </authorList>
    </citation>
    <scope>NUCLEOTIDE SEQUENCE</scope>
    <source>
        <strain evidence="12">PLAUS21</strain>
    </source>
</reference>
<evidence type="ECO:0000256" key="3">
    <source>
        <dbReference type="ARBA" id="ARBA00022475"/>
    </source>
</evidence>
<accession>A0AAD5UD72</accession>
<evidence type="ECO:0000259" key="11">
    <source>
        <dbReference type="Pfam" id="PF22997"/>
    </source>
</evidence>
<dbReference type="EMBL" id="JADGKB010000079">
    <property type="protein sequence ID" value="KAJ3254734.1"/>
    <property type="molecule type" value="Genomic_DNA"/>
</dbReference>
<keyword evidence="7 10" id="KW-1133">Transmembrane helix</keyword>
<proteinExistence type="predicted"/>
<feature type="transmembrane region" description="Helical" evidence="10">
    <location>
        <begin position="818"/>
        <end position="838"/>
    </location>
</feature>
<dbReference type="InterPro" id="IPR004835">
    <property type="entry name" value="Chitin_synth"/>
</dbReference>
<name>A0AAD5UD72_9FUNG</name>
<dbReference type="EC" id="2.4.1.16" evidence="2"/>
<feature type="transmembrane region" description="Helical" evidence="10">
    <location>
        <begin position="97"/>
        <end position="116"/>
    </location>
</feature>
<dbReference type="Pfam" id="PF03142">
    <property type="entry name" value="Chitin_synth_2"/>
    <property type="match status" value="1"/>
</dbReference>
<evidence type="ECO:0000256" key="1">
    <source>
        <dbReference type="ARBA" id="ARBA00004651"/>
    </source>
</evidence>
<feature type="transmembrane region" description="Helical" evidence="10">
    <location>
        <begin position="63"/>
        <end position="85"/>
    </location>
</feature>
<dbReference type="Pfam" id="PF22997">
    <property type="entry name" value="CHS4"/>
    <property type="match status" value="1"/>
</dbReference>
<gene>
    <name evidence="12" type="ORF">HK103_006886</name>
</gene>
<evidence type="ECO:0000256" key="7">
    <source>
        <dbReference type="ARBA" id="ARBA00022989"/>
    </source>
</evidence>
<keyword evidence="8 10" id="KW-0472">Membrane</keyword>
<keyword evidence="5" id="KW-0808">Transferase</keyword>
<evidence type="ECO:0000256" key="2">
    <source>
        <dbReference type="ARBA" id="ARBA00012543"/>
    </source>
</evidence>
<dbReference type="AlphaFoldDB" id="A0AAD5UD72"/>
<keyword evidence="4" id="KW-0328">Glycosyltransferase</keyword>
<evidence type="ECO:0000313" key="13">
    <source>
        <dbReference type="Proteomes" id="UP001210925"/>
    </source>
</evidence>
<organism evidence="12 13">
    <name type="scientific">Boothiomyces macroporosus</name>
    <dbReference type="NCBI Taxonomy" id="261099"/>
    <lineage>
        <taxon>Eukaryota</taxon>
        <taxon>Fungi</taxon>
        <taxon>Fungi incertae sedis</taxon>
        <taxon>Chytridiomycota</taxon>
        <taxon>Chytridiomycota incertae sedis</taxon>
        <taxon>Chytridiomycetes</taxon>
        <taxon>Rhizophydiales</taxon>
        <taxon>Terramycetaceae</taxon>
        <taxon>Boothiomyces</taxon>
    </lineage>
</organism>
<evidence type="ECO:0000256" key="9">
    <source>
        <dbReference type="ARBA" id="ARBA00023180"/>
    </source>
</evidence>
<feature type="transmembrane region" description="Helical" evidence="10">
    <location>
        <begin position="788"/>
        <end position="806"/>
    </location>
</feature>
<keyword evidence="13" id="KW-1185">Reference proteome</keyword>
<dbReference type="InterPro" id="IPR054295">
    <property type="entry name" value="CHS4-like_dom"/>
</dbReference>